<evidence type="ECO:0000256" key="8">
    <source>
        <dbReference type="ARBA" id="ARBA00023136"/>
    </source>
</evidence>
<feature type="transmembrane region" description="Helical" evidence="10">
    <location>
        <begin position="61"/>
        <end position="85"/>
    </location>
</feature>
<feature type="transmembrane region" description="Helical" evidence="10">
    <location>
        <begin position="330"/>
        <end position="352"/>
    </location>
</feature>
<comment type="caution">
    <text evidence="11">The sequence shown here is derived from an EMBL/GenBank/DDBJ whole genome shotgun (WGS) entry which is preliminary data.</text>
</comment>
<dbReference type="RefSeq" id="WP_024728468.1">
    <property type="nucleotide sequence ID" value="NZ_JACOOS010000008.1"/>
</dbReference>
<evidence type="ECO:0000256" key="6">
    <source>
        <dbReference type="ARBA" id="ARBA00022692"/>
    </source>
</evidence>
<dbReference type="PIRSF" id="PIRSF006603">
    <property type="entry name" value="DinF"/>
    <property type="match status" value="1"/>
</dbReference>
<keyword evidence="7 10" id="KW-1133">Transmembrane helix</keyword>
<comment type="similarity">
    <text evidence="2">Belongs to the multi antimicrobial extrusion (MATE) (TC 2.A.66.1) family. MepA subfamily.</text>
</comment>
<keyword evidence="12" id="KW-1185">Reference proteome</keyword>
<protein>
    <recommendedName>
        <fullName evidence="3">Multidrug export protein MepA</fullName>
    </recommendedName>
</protein>
<dbReference type="PANTHER" id="PTHR43823">
    <property type="entry name" value="SPORULATION PROTEIN YKVU"/>
    <property type="match status" value="1"/>
</dbReference>
<keyword evidence="8 10" id="KW-0472">Membrane</keyword>
<feature type="transmembrane region" description="Helical" evidence="10">
    <location>
        <begin position="428"/>
        <end position="446"/>
    </location>
</feature>
<dbReference type="InterPro" id="IPR002528">
    <property type="entry name" value="MATE_fam"/>
</dbReference>
<dbReference type="InterPro" id="IPR048279">
    <property type="entry name" value="MdtK-like"/>
</dbReference>
<evidence type="ECO:0000256" key="4">
    <source>
        <dbReference type="ARBA" id="ARBA00022448"/>
    </source>
</evidence>
<feature type="transmembrane region" description="Helical" evidence="10">
    <location>
        <begin position="241"/>
        <end position="260"/>
    </location>
</feature>
<feature type="transmembrane region" description="Helical" evidence="10">
    <location>
        <begin position="280"/>
        <end position="303"/>
    </location>
</feature>
<gene>
    <name evidence="11" type="ORF">H8S22_08650</name>
</gene>
<evidence type="ECO:0000313" key="11">
    <source>
        <dbReference type="EMBL" id="MBC5677672.1"/>
    </source>
</evidence>
<feature type="transmembrane region" description="Helical" evidence="10">
    <location>
        <begin position="173"/>
        <end position="195"/>
    </location>
</feature>
<keyword evidence="6 10" id="KW-0812">Transmembrane</keyword>
<keyword evidence="4" id="KW-0813">Transport</keyword>
<evidence type="ECO:0000256" key="1">
    <source>
        <dbReference type="ARBA" id="ARBA00004651"/>
    </source>
</evidence>
<dbReference type="Proteomes" id="UP000635828">
    <property type="component" value="Unassembled WGS sequence"/>
</dbReference>
<dbReference type="InterPro" id="IPR045070">
    <property type="entry name" value="MATE_MepA-like"/>
</dbReference>
<dbReference type="Pfam" id="PF01554">
    <property type="entry name" value="MatE"/>
    <property type="match status" value="2"/>
</dbReference>
<dbReference type="InterPro" id="IPR051327">
    <property type="entry name" value="MATE_MepA_subfamily"/>
</dbReference>
<dbReference type="CDD" id="cd13143">
    <property type="entry name" value="MATE_MepA_like"/>
    <property type="match status" value="1"/>
</dbReference>
<dbReference type="EMBL" id="JACOOS010000008">
    <property type="protein sequence ID" value="MBC5677672.1"/>
    <property type="molecule type" value="Genomic_DNA"/>
</dbReference>
<evidence type="ECO:0000256" key="2">
    <source>
        <dbReference type="ARBA" id="ARBA00008417"/>
    </source>
</evidence>
<sequence>MEQQHSVQDNPLAFESTGRLIAKYSVPSVIAMLVSSLYNIVDQIFIGQGVGMLGNAATNVAFPFVNVCIALSLLIGIGGASNFNLNMGRGKNEKAKSFAGTSISLLILSGLALSIFSLLFLKPILIAFGSTKQVFPYALTYTRITALGFPFLIATNGFCNLIRSDGSPRYSMVVIVTGAVINTCLDPLFIFGFHWGIAGGAAATVIGQAVSCVMAAVYLTRFRTMKLTKDCLKIKADNLKDIVSIGIASFFNQIAMMAVQIALNNTLAYYGALSSYGSDIPLACAGVIIKVNAFVMAFAIGIAQGCQPILGFNYGAQLYSRVRDTLKKEIITVTAIFSAAFICFQLIPRQIVSIFGEGSAAYFHFAERYFRIYLFMVFINGLQPIVSNFFSSIGKSLKGMFLSLTRQILFLLPLILLLPVFLGIDGVMYAGPIADGIAAVTAFFLGRHEFIQMRKLETSQDSSSEAAAAVPR</sequence>
<feature type="transmembrane region" description="Helical" evidence="10">
    <location>
        <begin position="97"/>
        <end position="121"/>
    </location>
</feature>
<comment type="subcellular location">
    <subcellularLocation>
        <location evidence="1">Cell membrane</location>
        <topology evidence="1">Multi-pass membrane protein</topology>
    </subcellularLocation>
</comment>
<dbReference type="PANTHER" id="PTHR43823:SF3">
    <property type="entry name" value="MULTIDRUG EXPORT PROTEIN MEPA"/>
    <property type="match status" value="1"/>
</dbReference>
<evidence type="ECO:0000256" key="10">
    <source>
        <dbReference type="SAM" id="Phobius"/>
    </source>
</evidence>
<feature type="transmembrane region" description="Helical" evidence="10">
    <location>
        <begin position="201"/>
        <end position="220"/>
    </location>
</feature>
<reference evidence="11 12" key="1">
    <citation type="submission" date="2020-08" db="EMBL/GenBank/DDBJ databases">
        <title>Genome public.</title>
        <authorList>
            <person name="Liu C."/>
            <person name="Sun Q."/>
        </authorList>
    </citation>
    <scope>NUCLEOTIDE SEQUENCE [LARGE SCALE GENOMIC DNA]</scope>
    <source>
        <strain evidence="11 12">NSJ-7</strain>
    </source>
</reference>
<evidence type="ECO:0000256" key="9">
    <source>
        <dbReference type="ARBA" id="ARBA00023251"/>
    </source>
</evidence>
<dbReference type="NCBIfam" id="TIGR00797">
    <property type="entry name" value="matE"/>
    <property type="match status" value="1"/>
</dbReference>
<evidence type="ECO:0000256" key="5">
    <source>
        <dbReference type="ARBA" id="ARBA00022475"/>
    </source>
</evidence>
<keyword evidence="9" id="KW-0046">Antibiotic resistance</keyword>
<evidence type="ECO:0000256" key="3">
    <source>
        <dbReference type="ARBA" id="ARBA00022106"/>
    </source>
</evidence>
<feature type="transmembrane region" description="Helical" evidence="10">
    <location>
        <begin position="372"/>
        <end position="391"/>
    </location>
</feature>
<evidence type="ECO:0000256" key="7">
    <source>
        <dbReference type="ARBA" id="ARBA00022989"/>
    </source>
</evidence>
<accession>A0ABR7FR51</accession>
<keyword evidence="5" id="KW-1003">Cell membrane</keyword>
<evidence type="ECO:0000313" key="12">
    <source>
        <dbReference type="Proteomes" id="UP000635828"/>
    </source>
</evidence>
<feature type="transmembrane region" description="Helical" evidence="10">
    <location>
        <begin position="21"/>
        <end position="41"/>
    </location>
</feature>
<feature type="transmembrane region" description="Helical" evidence="10">
    <location>
        <begin position="141"/>
        <end position="161"/>
    </location>
</feature>
<name>A0ABR7FR51_9FIRM</name>
<feature type="transmembrane region" description="Helical" evidence="10">
    <location>
        <begin position="403"/>
        <end position="422"/>
    </location>
</feature>
<organism evidence="11 12">
    <name type="scientific">Anaerostipes hominis</name>
    <name type="common">ex Liu et al. 2021</name>
    <dbReference type="NCBI Taxonomy" id="2763018"/>
    <lineage>
        <taxon>Bacteria</taxon>
        <taxon>Bacillati</taxon>
        <taxon>Bacillota</taxon>
        <taxon>Clostridia</taxon>
        <taxon>Lachnospirales</taxon>
        <taxon>Lachnospiraceae</taxon>
        <taxon>Anaerostipes</taxon>
    </lineage>
</organism>
<proteinExistence type="inferred from homology"/>